<dbReference type="EMBL" id="CP115541">
    <property type="protein sequence ID" value="WNH54498.1"/>
    <property type="molecule type" value="Genomic_DNA"/>
</dbReference>
<sequence length="634" mass="69781">MAQWQFRALNPNENSGSSISDDNFSIEERTNVEILVRETLQNPLDARASSDDTVRVSYRIVEIDADAGQTVRSLFSEGWLSHARAGQLLTDKLAPVLRFLLIEDFGTTGLEGAYTDSSVDGESENWNAFWFREGEGAKHARANGGAGQGKITLYLASKVRTVVALTNRLSDGRALLFGCSRFPRNYRLGDEKTRWAKEARWGRESDQQSLAVPISDASFIESIKSELGLRRGDAPGTSFIVPLPLDNLTEQDIKTAVINEFFFAICRGRLEVEVGGALLEKSTIVSEADGLPDGGRVSQDYRQFLQAAAERSGLVPLANAKATWVKGMDSASFDEGDLFNLTHGFELGQPVSVDFPLTIKAKRGATYATKFRVHLQLADSLDRSEELFVRQDLAIDGEKKLRSVRSGDPVMALTFIDDPRLSDLLVCAEEPTHRTWNAQRPKVKNAYQAPGAALSAVRNAAAKLVQLLAPAGQRDETALAAYFADPAHLLELKKGARGKKEGSKPGPPPVDEVPVAKPKPVVVTPQRDGFTVSVSPNQDGGFQRLECSVELAYATVRGDPFRQWDSADFWLEDASAFPIELTGVSNLRREGNRLRFDMDREGAALAVRGFDHERQLEIRLKYTEVADEADITSY</sequence>
<accession>A0ABY9YV05</accession>
<gene>
    <name evidence="2" type="ORF">PDM29_09550</name>
</gene>
<feature type="region of interest" description="Disordered" evidence="1">
    <location>
        <begin position="495"/>
        <end position="517"/>
    </location>
</feature>
<organism evidence="2 3">
    <name type="scientific">Stenotrophomonas oahuensis</name>
    <dbReference type="NCBI Taxonomy" id="3003271"/>
    <lineage>
        <taxon>Bacteria</taxon>
        <taxon>Pseudomonadati</taxon>
        <taxon>Pseudomonadota</taxon>
        <taxon>Gammaproteobacteria</taxon>
        <taxon>Lysobacterales</taxon>
        <taxon>Lysobacteraceae</taxon>
        <taxon>Stenotrophomonas</taxon>
    </lineage>
</organism>
<reference evidence="2 3" key="1">
    <citation type="submission" date="2022-12" db="EMBL/GenBank/DDBJ databases">
        <title>Two new species, Stenotrophomonas aracearum and Stenotrophomonas oahuensis, isolated from Anthurium (Araceae family) in Hawaii.</title>
        <authorList>
            <person name="Chunag S.C."/>
            <person name="Dobhal S."/>
            <person name="Alvarez A."/>
            <person name="Arif M."/>
        </authorList>
    </citation>
    <scope>NUCLEOTIDE SEQUENCE [LARGE SCALE GENOMIC DNA]</scope>
    <source>
        <strain evidence="2 3">A5586</strain>
    </source>
</reference>
<evidence type="ECO:0000313" key="3">
    <source>
        <dbReference type="Proteomes" id="UP001302072"/>
    </source>
</evidence>
<dbReference type="RefSeq" id="WP_311193588.1">
    <property type="nucleotide sequence ID" value="NZ_CP115541.1"/>
</dbReference>
<name>A0ABY9YV05_9GAMM</name>
<protein>
    <submittedName>
        <fullName evidence="2">Uncharacterized protein</fullName>
    </submittedName>
</protein>
<evidence type="ECO:0000256" key="1">
    <source>
        <dbReference type="SAM" id="MobiDB-lite"/>
    </source>
</evidence>
<keyword evidence="3" id="KW-1185">Reference proteome</keyword>
<evidence type="ECO:0000313" key="2">
    <source>
        <dbReference type="EMBL" id="WNH54498.1"/>
    </source>
</evidence>
<proteinExistence type="predicted"/>
<dbReference type="Proteomes" id="UP001302072">
    <property type="component" value="Chromosome"/>
</dbReference>